<accession>D4H0S1</accession>
<dbReference type="GO" id="GO:0030288">
    <property type="term" value="C:outer membrane-bounded periplasmic space"/>
    <property type="evidence" value="ECO:0007669"/>
    <property type="project" value="TreeGrafter"/>
</dbReference>
<dbReference type="InterPro" id="IPR005151">
    <property type="entry name" value="Tail-specific_protease"/>
</dbReference>
<dbReference type="InterPro" id="IPR001478">
    <property type="entry name" value="PDZ"/>
</dbReference>
<dbReference type="GO" id="GO:0006508">
    <property type="term" value="P:proteolysis"/>
    <property type="evidence" value="ECO:0007669"/>
    <property type="project" value="InterPro"/>
</dbReference>
<name>D4H0S1_DENA2</name>
<dbReference type="InParanoid" id="D4H0S1"/>
<dbReference type="PROSITE" id="PS50106">
    <property type="entry name" value="PDZ"/>
    <property type="match status" value="1"/>
</dbReference>
<dbReference type="OrthoDB" id="7168509at2"/>
<dbReference type="CDD" id="cd07561">
    <property type="entry name" value="Peptidase_S41_CPP_like"/>
    <property type="match status" value="1"/>
</dbReference>
<feature type="domain" description="PDZ" evidence="1">
    <location>
        <begin position="123"/>
        <end position="175"/>
    </location>
</feature>
<dbReference type="SUPFAM" id="SSF50156">
    <property type="entry name" value="PDZ domain-like"/>
    <property type="match status" value="1"/>
</dbReference>
<dbReference type="GO" id="GO:0008236">
    <property type="term" value="F:serine-type peptidase activity"/>
    <property type="evidence" value="ECO:0007669"/>
    <property type="project" value="InterPro"/>
</dbReference>
<dbReference type="GO" id="GO:0004175">
    <property type="term" value="F:endopeptidase activity"/>
    <property type="evidence" value="ECO:0007669"/>
    <property type="project" value="TreeGrafter"/>
</dbReference>
<reference evidence="2 3" key="1">
    <citation type="journal article" date="2010" name="Stand. Genomic Sci.">
        <title>Complete genome sequence of Denitrovibrio acetiphilus type strain (N2460).</title>
        <authorList>
            <person name="Kiss H."/>
            <person name="Lang E."/>
            <person name="Lapidus A."/>
            <person name="Copeland A."/>
            <person name="Nolan M."/>
            <person name="Glavina Del Rio T."/>
            <person name="Chen F."/>
            <person name="Lucas S."/>
            <person name="Tice H."/>
            <person name="Cheng J.F."/>
            <person name="Han C."/>
            <person name="Goodwin L."/>
            <person name="Pitluck S."/>
            <person name="Liolios K."/>
            <person name="Pati A."/>
            <person name="Ivanova N."/>
            <person name="Mavromatis K."/>
            <person name="Chen A."/>
            <person name="Palaniappan K."/>
            <person name="Land M."/>
            <person name="Hauser L."/>
            <person name="Chang Y.J."/>
            <person name="Jeffries C.D."/>
            <person name="Detter J.C."/>
            <person name="Brettin T."/>
            <person name="Spring S."/>
            <person name="Rohde M."/>
            <person name="Goker M."/>
            <person name="Woyke T."/>
            <person name="Bristow J."/>
            <person name="Eisen J.A."/>
            <person name="Markowitz V."/>
            <person name="Hugenholtz P."/>
            <person name="Kyrpides N.C."/>
            <person name="Klenk H.P."/>
        </authorList>
    </citation>
    <scope>NUCLEOTIDE SEQUENCE [LARGE SCALE GENOMIC DNA]</scope>
    <source>
        <strain evidence="3">DSM 12809 / NBRC 114555 / N2460</strain>
    </source>
</reference>
<sequence length="457" mass="50240" precursor="true">MFSNVNNWVYYLFMKQFTLIILISLYVAACGGGSSSGSATTSENHTVGAPGKLTYEPESCSETDQIKFVNDVMHDIYLWSREIKQPDYTKYNSQNQLLADLRYGLDDWSYIVSKEISDAHYAGDNVGLGLNLQYDLEHNNAVITYIYKDSPADIAGLRRGYKITSVNGYTIQDMTDNNSFDAAFGPNQQGYSVNLEYLDNTGTAGIVNVTKDSYYANAVNAYNIFTNTTNGKKIGYISYLSFTANYISDLSEALTAFKTENISELIIDLRYNSGGLINGAKYIADNISGGSWTGNIFITFLHNSKYSSWNQTALFSSPLAHVDIDKVIFLTTSATASASELLINGLKPYIDTHLVGSTTHGKPVGMYSFEYCGNVIAPISFQLLNSRAEGGYFNGLEPDCTAVDDTEHQLGDAEESMIAAAINYLETGTCAGSKSTSLQSSLIAEKREGIHRIFNIR</sequence>
<gene>
    <name evidence="2" type="ordered locus">Dacet_1820</name>
</gene>
<dbReference type="Pfam" id="PF03572">
    <property type="entry name" value="Peptidase_S41"/>
    <property type="match status" value="1"/>
</dbReference>
<dbReference type="PANTHER" id="PTHR32060:SF30">
    <property type="entry name" value="CARBOXY-TERMINAL PROCESSING PROTEASE CTPA"/>
    <property type="match status" value="1"/>
</dbReference>
<dbReference type="PaxDb" id="522772-Dacet_1820"/>
<dbReference type="STRING" id="522772.Dacet_1820"/>
<dbReference type="EMBL" id="CP001968">
    <property type="protein sequence ID" value="ADD68584.1"/>
    <property type="molecule type" value="Genomic_DNA"/>
</dbReference>
<organism evidence="2 3">
    <name type="scientific">Denitrovibrio acetiphilus (strain DSM 12809 / NBRC 114555 / N2460)</name>
    <dbReference type="NCBI Taxonomy" id="522772"/>
    <lineage>
        <taxon>Bacteria</taxon>
        <taxon>Pseudomonadati</taxon>
        <taxon>Deferribacterota</taxon>
        <taxon>Deferribacteres</taxon>
        <taxon>Deferribacterales</taxon>
        <taxon>Geovibrionaceae</taxon>
        <taxon>Denitrovibrio</taxon>
    </lineage>
</organism>
<dbReference type="Gene3D" id="3.30.750.170">
    <property type="match status" value="1"/>
</dbReference>
<dbReference type="Gene3D" id="2.30.42.10">
    <property type="match status" value="1"/>
</dbReference>
<dbReference type="MEROPS" id="S41.012"/>
<dbReference type="Pfam" id="PF18294">
    <property type="entry name" value="Pept_S41_N"/>
    <property type="match status" value="1"/>
</dbReference>
<evidence type="ECO:0000259" key="1">
    <source>
        <dbReference type="PROSITE" id="PS50106"/>
    </source>
</evidence>
<proteinExistence type="predicted"/>
<evidence type="ECO:0000313" key="3">
    <source>
        <dbReference type="Proteomes" id="UP000002012"/>
    </source>
</evidence>
<dbReference type="KEGG" id="dap:Dacet_1820"/>
<dbReference type="AlphaFoldDB" id="D4H0S1"/>
<dbReference type="SMART" id="SM00245">
    <property type="entry name" value="TSPc"/>
    <property type="match status" value="1"/>
</dbReference>
<dbReference type="InterPro" id="IPR041489">
    <property type="entry name" value="PDZ_6"/>
</dbReference>
<dbReference type="Pfam" id="PF17820">
    <property type="entry name" value="PDZ_6"/>
    <property type="match status" value="1"/>
</dbReference>
<dbReference type="Proteomes" id="UP000002012">
    <property type="component" value="Chromosome"/>
</dbReference>
<dbReference type="HOGENOM" id="CLU_031949_2_0_0"/>
<dbReference type="SMART" id="SM00228">
    <property type="entry name" value="PDZ"/>
    <property type="match status" value="1"/>
</dbReference>
<dbReference type="InterPro" id="IPR041613">
    <property type="entry name" value="Pept_S41_N"/>
</dbReference>
<dbReference type="InterPro" id="IPR029045">
    <property type="entry name" value="ClpP/crotonase-like_dom_sf"/>
</dbReference>
<dbReference type="GO" id="GO:0007165">
    <property type="term" value="P:signal transduction"/>
    <property type="evidence" value="ECO:0007669"/>
    <property type="project" value="TreeGrafter"/>
</dbReference>
<dbReference type="InterPro" id="IPR036034">
    <property type="entry name" value="PDZ_sf"/>
</dbReference>
<dbReference type="eggNOG" id="COG0793">
    <property type="taxonomic scope" value="Bacteria"/>
</dbReference>
<keyword evidence="3" id="KW-1185">Reference proteome</keyword>
<dbReference type="PANTHER" id="PTHR32060">
    <property type="entry name" value="TAIL-SPECIFIC PROTEASE"/>
    <property type="match status" value="1"/>
</dbReference>
<protein>
    <submittedName>
        <fullName evidence="2">Peptidase S41</fullName>
    </submittedName>
</protein>
<evidence type="ECO:0000313" key="2">
    <source>
        <dbReference type="EMBL" id="ADD68584.1"/>
    </source>
</evidence>
<dbReference type="Gene3D" id="3.90.226.10">
    <property type="entry name" value="2-enoyl-CoA Hydratase, Chain A, domain 1"/>
    <property type="match status" value="1"/>
</dbReference>
<dbReference type="SUPFAM" id="SSF52096">
    <property type="entry name" value="ClpP/crotonase"/>
    <property type="match status" value="1"/>
</dbReference>